<name>A0A813GE91_POLGL</name>
<accession>A0A813GE91</accession>
<feature type="chain" id="PRO_5036221989" evidence="1">
    <location>
        <begin position="22"/>
        <end position="182"/>
    </location>
</feature>
<gene>
    <name evidence="2" type="ORF">PGLA1383_LOCUS38545</name>
    <name evidence="3" type="ORF">PGLA2088_LOCUS12271</name>
</gene>
<evidence type="ECO:0000313" key="4">
    <source>
        <dbReference type="Proteomes" id="UP000654075"/>
    </source>
</evidence>
<feature type="signal peptide" evidence="1">
    <location>
        <begin position="1"/>
        <end position="21"/>
    </location>
</feature>
<keyword evidence="4" id="KW-1185">Reference proteome</keyword>
<dbReference type="EMBL" id="CAJNNW010014437">
    <property type="protein sequence ID" value="CAE8656604.1"/>
    <property type="molecule type" value="Genomic_DNA"/>
</dbReference>
<proteinExistence type="predicted"/>
<evidence type="ECO:0000256" key="1">
    <source>
        <dbReference type="SAM" id="SignalP"/>
    </source>
</evidence>
<dbReference type="EMBL" id="CAJNNV010027631">
    <property type="protein sequence ID" value="CAE8621021.1"/>
    <property type="molecule type" value="Genomic_DNA"/>
</dbReference>
<evidence type="ECO:0000313" key="2">
    <source>
        <dbReference type="EMBL" id="CAE8621021.1"/>
    </source>
</evidence>
<organism evidence="2 4">
    <name type="scientific">Polarella glacialis</name>
    <name type="common">Dinoflagellate</name>
    <dbReference type="NCBI Taxonomy" id="89957"/>
    <lineage>
        <taxon>Eukaryota</taxon>
        <taxon>Sar</taxon>
        <taxon>Alveolata</taxon>
        <taxon>Dinophyceae</taxon>
        <taxon>Suessiales</taxon>
        <taxon>Suessiaceae</taxon>
        <taxon>Polarella</taxon>
    </lineage>
</organism>
<dbReference type="Proteomes" id="UP000626109">
    <property type="component" value="Unassembled WGS sequence"/>
</dbReference>
<dbReference type="AlphaFoldDB" id="A0A813GE91"/>
<reference evidence="2" key="1">
    <citation type="submission" date="2021-02" db="EMBL/GenBank/DDBJ databases">
        <authorList>
            <person name="Dougan E. K."/>
            <person name="Rhodes N."/>
            <person name="Thang M."/>
            <person name="Chan C."/>
        </authorList>
    </citation>
    <scope>NUCLEOTIDE SEQUENCE</scope>
</reference>
<dbReference type="Proteomes" id="UP000654075">
    <property type="component" value="Unassembled WGS sequence"/>
</dbReference>
<evidence type="ECO:0000313" key="3">
    <source>
        <dbReference type="EMBL" id="CAE8656604.1"/>
    </source>
</evidence>
<keyword evidence="1" id="KW-0732">Signal</keyword>
<comment type="caution">
    <text evidence="2">The sequence shown here is derived from an EMBL/GenBank/DDBJ whole genome shotgun (WGS) entry which is preliminary data.</text>
</comment>
<protein>
    <submittedName>
        <fullName evidence="2">Uncharacterized protein</fullName>
    </submittedName>
</protein>
<sequence>MSLQTRFLSLALVLLLPSAKADCGSDTAAFLANDCTSPGVDPCATSCKALVTNMSSSCTSEADKTIVAPYTSLCTECGSAYRKVMACVAIELNASRPLPLCNATCQPLACSVFTSCAGSSVAFLEMDGPGLANLWKNMSSQMSTCPCSPVGGGIGSGAMGSQTGGLASALLALLSLLSLLSV</sequence>